<proteinExistence type="predicted"/>
<accession>A0AC34QGJ2</accession>
<dbReference type="Proteomes" id="UP000887576">
    <property type="component" value="Unplaced"/>
</dbReference>
<name>A0AC34QGJ2_9BILA</name>
<sequence>MLHDVGYVHRHLKPSSFMLGPPNSISKSRLIFLADFQIAKRFLKFAKNKVGIFREERDPEKIKLRGYVSWIYILAELLGCLPWQNVRVDPAKLLALKMTVSDSVLFSEVKNKEVKTHLVSIPEYVRTVHWESRPDYAGIYKRLKNAMNAIGCKFSDPYEWESNCDQISDGFMPEQEYLKYFNHEEMIIVRKGDAKFDNLESSAKDEDSPRIQRKVVCDCESDSLEVCSYVEPDATQYSESGKTPPQSSAPEKSKQEIEEKQKAKSKPNEKQEKSAQKLDPSPVTADSKKSFKVKTPTAASPAKKKEPEVLSDAKEDKKPTRNPPTKEESTKRKKRAIPTPPKKTPKKDESAKKGKKRAKNPDLTVDKTRDCTRDESIDKEETKSENDCSPAKNTPKTVTKKRVSKSTNAAQNIVQKKKNESREASPVAPTPTTKKEKKKKPSKK</sequence>
<organism evidence="1 2">
    <name type="scientific">Panagrolaimus sp. JU765</name>
    <dbReference type="NCBI Taxonomy" id="591449"/>
    <lineage>
        <taxon>Eukaryota</taxon>
        <taxon>Metazoa</taxon>
        <taxon>Ecdysozoa</taxon>
        <taxon>Nematoda</taxon>
        <taxon>Chromadorea</taxon>
        <taxon>Rhabditida</taxon>
        <taxon>Tylenchina</taxon>
        <taxon>Panagrolaimomorpha</taxon>
        <taxon>Panagrolaimoidea</taxon>
        <taxon>Panagrolaimidae</taxon>
        <taxon>Panagrolaimus</taxon>
    </lineage>
</organism>
<evidence type="ECO:0000313" key="2">
    <source>
        <dbReference type="WBParaSite" id="JU765_v2.g16075.t1"/>
    </source>
</evidence>
<evidence type="ECO:0000313" key="1">
    <source>
        <dbReference type="Proteomes" id="UP000887576"/>
    </source>
</evidence>
<dbReference type="WBParaSite" id="JU765_v2.g16075.t1">
    <property type="protein sequence ID" value="JU765_v2.g16075.t1"/>
    <property type="gene ID" value="JU765_v2.g16075"/>
</dbReference>
<reference evidence="2" key="1">
    <citation type="submission" date="2022-11" db="UniProtKB">
        <authorList>
            <consortium name="WormBaseParasite"/>
        </authorList>
    </citation>
    <scope>IDENTIFICATION</scope>
</reference>
<protein>
    <submittedName>
        <fullName evidence="2">Protein kinase domain-containing protein</fullName>
    </submittedName>
</protein>